<accession>A0A932A7K5</accession>
<dbReference type="EMBL" id="JACPNR010000006">
    <property type="protein sequence ID" value="MBI2678171.1"/>
    <property type="molecule type" value="Genomic_DNA"/>
</dbReference>
<sequence>MVPLTALWLPVLLASVIVFVASSILHVVLPFHKSDYKKLPDEEAVRAAVRGVPRGVYMFPSCDHKNMKDPAMQEKFKQGPVGTLIMLPSGVINMGKFLGQWFGYCLIISFFVAYLAAHTMAPGTHYLQVFRVAGTAAILAYGLAQIPSGIWGGHPWSAVMKNLVDGVVYGLLTAGTFGWLWPR</sequence>
<feature type="transmembrane region" description="Helical" evidence="1">
    <location>
        <begin position="6"/>
        <end position="29"/>
    </location>
</feature>
<dbReference type="Proteomes" id="UP000779809">
    <property type="component" value="Unassembled WGS sequence"/>
</dbReference>
<feature type="transmembrane region" description="Helical" evidence="1">
    <location>
        <begin position="129"/>
        <end position="151"/>
    </location>
</feature>
<proteinExistence type="predicted"/>
<feature type="transmembrane region" description="Helical" evidence="1">
    <location>
        <begin position="97"/>
        <end position="117"/>
    </location>
</feature>
<evidence type="ECO:0000313" key="2">
    <source>
        <dbReference type="EMBL" id="MBI2678171.1"/>
    </source>
</evidence>
<reference evidence="2" key="1">
    <citation type="submission" date="2020-07" db="EMBL/GenBank/DDBJ databases">
        <title>Huge and variable diversity of episymbiotic CPR bacteria and DPANN archaea in groundwater ecosystems.</title>
        <authorList>
            <person name="He C.Y."/>
            <person name="Keren R."/>
            <person name="Whittaker M."/>
            <person name="Farag I.F."/>
            <person name="Doudna J."/>
            <person name="Cate J.H.D."/>
            <person name="Banfield J.F."/>
        </authorList>
    </citation>
    <scope>NUCLEOTIDE SEQUENCE</scope>
    <source>
        <strain evidence="2">NC_groundwater_580_Pr5_B-0.1um_64_19</strain>
    </source>
</reference>
<gene>
    <name evidence="2" type="ORF">HYX28_05275</name>
</gene>
<organism evidence="2 3">
    <name type="scientific">Candidatus Korobacter versatilis</name>
    <dbReference type="NCBI Taxonomy" id="658062"/>
    <lineage>
        <taxon>Bacteria</taxon>
        <taxon>Pseudomonadati</taxon>
        <taxon>Acidobacteriota</taxon>
        <taxon>Terriglobia</taxon>
        <taxon>Terriglobales</taxon>
        <taxon>Candidatus Korobacteraceae</taxon>
        <taxon>Candidatus Korobacter</taxon>
    </lineage>
</organism>
<keyword evidence="1" id="KW-0472">Membrane</keyword>
<dbReference type="AlphaFoldDB" id="A0A932A7K5"/>
<evidence type="ECO:0000256" key="1">
    <source>
        <dbReference type="SAM" id="Phobius"/>
    </source>
</evidence>
<name>A0A932A7K5_9BACT</name>
<comment type="caution">
    <text evidence="2">The sequence shown here is derived from an EMBL/GenBank/DDBJ whole genome shotgun (WGS) entry which is preliminary data.</text>
</comment>
<feature type="transmembrane region" description="Helical" evidence="1">
    <location>
        <begin position="163"/>
        <end position="181"/>
    </location>
</feature>
<keyword evidence="1" id="KW-0812">Transmembrane</keyword>
<keyword evidence="1" id="KW-1133">Transmembrane helix</keyword>
<evidence type="ECO:0000313" key="3">
    <source>
        <dbReference type="Proteomes" id="UP000779809"/>
    </source>
</evidence>
<protein>
    <submittedName>
        <fullName evidence="2">Uncharacterized protein</fullName>
    </submittedName>
</protein>